<dbReference type="OrthoDB" id="7816697at2"/>
<gene>
    <name evidence="3" type="ORF">Lokhon_02529</name>
</gene>
<dbReference type="Proteomes" id="UP000025047">
    <property type="component" value="Unassembled WGS sequence"/>
</dbReference>
<dbReference type="EMBL" id="APGJ01000007">
    <property type="protein sequence ID" value="EYD70885.1"/>
    <property type="molecule type" value="Genomic_DNA"/>
</dbReference>
<dbReference type="STRING" id="1122180.Lokhon_02529"/>
<dbReference type="InterPro" id="IPR050564">
    <property type="entry name" value="F420-G6PD/mer"/>
</dbReference>
<reference evidence="3 4" key="1">
    <citation type="submission" date="2013-03" db="EMBL/GenBank/DDBJ databases">
        <authorList>
            <person name="Fiebig A."/>
            <person name="Goeker M."/>
            <person name="Klenk H.-P.P."/>
        </authorList>
    </citation>
    <scope>NUCLEOTIDE SEQUENCE [LARGE SCALE GENOMIC DNA]</scope>
    <source>
        <strain evidence="3 4">DSM 17492</strain>
    </source>
</reference>
<dbReference type="eggNOG" id="COG2141">
    <property type="taxonomic scope" value="Bacteria"/>
</dbReference>
<feature type="domain" description="Luciferase-like" evidence="2">
    <location>
        <begin position="1"/>
        <end position="307"/>
    </location>
</feature>
<dbReference type="AlphaFoldDB" id="A0A017H989"/>
<evidence type="ECO:0000256" key="1">
    <source>
        <dbReference type="ARBA" id="ARBA00023002"/>
    </source>
</evidence>
<evidence type="ECO:0000313" key="3">
    <source>
        <dbReference type="EMBL" id="EYD70885.1"/>
    </source>
</evidence>
<proteinExistence type="predicted"/>
<dbReference type="RefSeq" id="WP_017926982.1">
    <property type="nucleotide sequence ID" value="NZ_KB822995.1"/>
</dbReference>
<dbReference type="GO" id="GO:0016705">
    <property type="term" value="F:oxidoreductase activity, acting on paired donors, with incorporation or reduction of molecular oxygen"/>
    <property type="evidence" value="ECO:0007669"/>
    <property type="project" value="InterPro"/>
</dbReference>
<dbReference type="InterPro" id="IPR011251">
    <property type="entry name" value="Luciferase-like_dom"/>
</dbReference>
<dbReference type="InterPro" id="IPR022315">
    <property type="entry name" value="F420_OxRdatse_CPS4043_pred"/>
</dbReference>
<dbReference type="InterPro" id="IPR036661">
    <property type="entry name" value="Luciferase-like_sf"/>
</dbReference>
<accession>A0A017H989</accession>
<dbReference type="NCBIfam" id="TIGR03842">
    <property type="entry name" value="F420_CPS_4043"/>
    <property type="match status" value="1"/>
</dbReference>
<keyword evidence="4" id="KW-1185">Reference proteome</keyword>
<evidence type="ECO:0000313" key="4">
    <source>
        <dbReference type="Proteomes" id="UP000025047"/>
    </source>
</evidence>
<dbReference type="EC" id="1.5.98.2" evidence="3"/>
<comment type="caution">
    <text evidence="3">The sequence shown here is derived from an EMBL/GenBank/DDBJ whole genome shotgun (WGS) entry which is preliminary data.</text>
</comment>
<name>A0A017H989_9RHOB</name>
<dbReference type="GO" id="GO:0018537">
    <property type="term" value="F:coenzyme F420-dependent N5,N10-methenyltetrahydromethanopterin reductase activity"/>
    <property type="evidence" value="ECO:0007669"/>
    <property type="project" value="UniProtKB-EC"/>
</dbReference>
<protein>
    <submittedName>
        <fullName evidence="3">F420-dependent N(5),N(10)-methylenetetrahydromethanopterin reductase</fullName>
        <ecNumber evidence="3">1.5.98.2</ecNumber>
    </submittedName>
</protein>
<dbReference type="HOGENOM" id="CLU_027853_5_3_5"/>
<dbReference type="Gene3D" id="3.20.20.30">
    <property type="entry name" value="Luciferase-like domain"/>
    <property type="match status" value="1"/>
</dbReference>
<organism evidence="3 4">
    <name type="scientific">Limimaricola hongkongensis DSM 17492</name>
    <dbReference type="NCBI Taxonomy" id="1122180"/>
    <lineage>
        <taxon>Bacteria</taxon>
        <taxon>Pseudomonadati</taxon>
        <taxon>Pseudomonadota</taxon>
        <taxon>Alphaproteobacteria</taxon>
        <taxon>Rhodobacterales</taxon>
        <taxon>Paracoccaceae</taxon>
        <taxon>Limimaricola</taxon>
    </lineage>
</organism>
<dbReference type="SUPFAM" id="SSF51679">
    <property type="entry name" value="Bacterial luciferase-like"/>
    <property type="match status" value="1"/>
</dbReference>
<dbReference type="PANTHER" id="PTHR43244">
    <property type="match status" value="1"/>
</dbReference>
<dbReference type="CDD" id="cd01097">
    <property type="entry name" value="Tetrahydromethanopterin_reductase"/>
    <property type="match status" value="1"/>
</dbReference>
<evidence type="ECO:0000259" key="2">
    <source>
        <dbReference type="Pfam" id="PF00296"/>
    </source>
</evidence>
<dbReference type="PATRIC" id="fig|1122180.6.peg.2514"/>
<dbReference type="PANTHER" id="PTHR43244:SF1">
    <property type="entry name" value="5,10-METHYLENETETRAHYDROMETHANOPTERIN REDUCTASE"/>
    <property type="match status" value="1"/>
</dbReference>
<sequence length="346" mass="38328">MEFGICFKGFVEPERAKALVRQAENAGFDYCWFYDSHILWRESFVAMAMCMEHTTRMRFGPLVTNPNSREWSVAASLFGSLAKQSNGRFDIGLGRGDSAVRVMGKKPSTLKRLEEFTHVVKALIRGEEVQYGECPEPVKFPWADGYELPVWIGAYGPKALASAGRVGDGVVLQIAEPKIVKWLADQAKTAGTEAGLDMSGYKVMAAAPAHTGPIDEAIEKVKWFPAMVGNHVADIVEKYGADSDQVPSSLTSYIENRKGYDYSKHGQSDNPYLDFITEDIIKSFCVLGTPEEHITKIRELEEAGTTQFNIYLDSGDEEKIIADYGDTVIPAFRKEANNVTKLKAVS</sequence>
<dbReference type="Pfam" id="PF00296">
    <property type="entry name" value="Bac_luciferase"/>
    <property type="match status" value="1"/>
</dbReference>
<keyword evidence="1 3" id="KW-0560">Oxidoreductase</keyword>